<evidence type="ECO:0000313" key="3">
    <source>
        <dbReference type="Proteomes" id="UP000233551"/>
    </source>
</evidence>
<gene>
    <name evidence="2" type="ORF">CRG98_028747</name>
</gene>
<evidence type="ECO:0000313" key="2">
    <source>
        <dbReference type="EMBL" id="PKI50840.1"/>
    </source>
</evidence>
<dbReference type="AlphaFoldDB" id="A0A2I0J4K3"/>
<sequence>MERERGEEYTKGSIRFAHQSREEEDVTSPYIALPWKISSVPSPSAASRKLTSFLPHPSFSDLIPCLASPGGGRPAVNLCHAGAEDVYQIQESSGYVLLGRMQHSLEASRSTYALFWSVSSVE</sequence>
<name>A0A2I0J4K3_PUNGR</name>
<protein>
    <submittedName>
        <fullName evidence="2">Uncharacterized protein</fullName>
    </submittedName>
</protein>
<comment type="caution">
    <text evidence="2">The sequence shown here is derived from an EMBL/GenBank/DDBJ whole genome shotgun (WGS) entry which is preliminary data.</text>
</comment>
<proteinExistence type="predicted"/>
<reference evidence="2 3" key="1">
    <citation type="submission" date="2017-11" db="EMBL/GenBank/DDBJ databases">
        <title>De-novo sequencing of pomegranate (Punica granatum L.) genome.</title>
        <authorList>
            <person name="Akparov Z."/>
            <person name="Amiraslanov A."/>
            <person name="Hajiyeva S."/>
            <person name="Abbasov M."/>
            <person name="Kaur K."/>
            <person name="Hamwieh A."/>
            <person name="Solovyev V."/>
            <person name="Salamov A."/>
            <person name="Braich B."/>
            <person name="Kosarev P."/>
            <person name="Mahmoud A."/>
            <person name="Hajiyev E."/>
            <person name="Babayeva S."/>
            <person name="Izzatullayeva V."/>
            <person name="Mammadov A."/>
            <person name="Mammadov A."/>
            <person name="Sharifova S."/>
            <person name="Ojaghi J."/>
            <person name="Eynullazada K."/>
            <person name="Bayramov B."/>
            <person name="Abdulazimova A."/>
            <person name="Shahmuradov I."/>
        </authorList>
    </citation>
    <scope>NUCLEOTIDE SEQUENCE [LARGE SCALE GENOMIC DNA]</scope>
    <source>
        <strain evidence="3">cv. AG2017</strain>
        <tissue evidence="2">Leaf</tissue>
    </source>
</reference>
<accession>A0A2I0J4K3</accession>
<feature type="region of interest" description="Disordered" evidence="1">
    <location>
        <begin position="1"/>
        <end position="22"/>
    </location>
</feature>
<feature type="compositionally biased region" description="Basic and acidic residues" evidence="1">
    <location>
        <begin position="1"/>
        <end position="10"/>
    </location>
</feature>
<keyword evidence="3" id="KW-1185">Reference proteome</keyword>
<organism evidence="2 3">
    <name type="scientific">Punica granatum</name>
    <name type="common">Pomegranate</name>
    <dbReference type="NCBI Taxonomy" id="22663"/>
    <lineage>
        <taxon>Eukaryota</taxon>
        <taxon>Viridiplantae</taxon>
        <taxon>Streptophyta</taxon>
        <taxon>Embryophyta</taxon>
        <taxon>Tracheophyta</taxon>
        <taxon>Spermatophyta</taxon>
        <taxon>Magnoliopsida</taxon>
        <taxon>eudicotyledons</taxon>
        <taxon>Gunneridae</taxon>
        <taxon>Pentapetalae</taxon>
        <taxon>rosids</taxon>
        <taxon>malvids</taxon>
        <taxon>Myrtales</taxon>
        <taxon>Lythraceae</taxon>
        <taxon>Punica</taxon>
    </lineage>
</organism>
<dbReference type="EMBL" id="PGOL01002078">
    <property type="protein sequence ID" value="PKI50840.1"/>
    <property type="molecule type" value="Genomic_DNA"/>
</dbReference>
<dbReference type="Proteomes" id="UP000233551">
    <property type="component" value="Unassembled WGS sequence"/>
</dbReference>
<evidence type="ECO:0000256" key="1">
    <source>
        <dbReference type="SAM" id="MobiDB-lite"/>
    </source>
</evidence>